<feature type="transmembrane region" description="Helical" evidence="6">
    <location>
        <begin position="53"/>
        <end position="78"/>
    </location>
</feature>
<gene>
    <name evidence="7" type="ORF">SAMN05421823_10634</name>
</gene>
<comment type="subcellular location">
    <subcellularLocation>
        <location evidence="1">Cell membrane</location>
        <topology evidence="1">Multi-pass membrane protein</topology>
    </subcellularLocation>
</comment>
<dbReference type="EMBL" id="FNFO01000006">
    <property type="protein sequence ID" value="SDL44170.1"/>
    <property type="molecule type" value="Genomic_DNA"/>
</dbReference>
<evidence type="ECO:0000256" key="4">
    <source>
        <dbReference type="ARBA" id="ARBA00022989"/>
    </source>
</evidence>
<feature type="transmembrane region" description="Helical" evidence="6">
    <location>
        <begin position="397"/>
        <end position="415"/>
    </location>
</feature>
<sequence>MKKLDQLIIRSFLGPFFLTFAVVEFILLTQFLIKYLDYFVGKDLGPEIFAQLISYFALTIAPTALPLAVLLSSLMTFGNLGEHRELTAIKSAGISLLRVLRPVGVLVLLITLGSFFYNNTVLPWSNLKAFSLLYDIRQKKPSFDIKEGVFYDKIPNYRIKINKKYPDGRSIADILIYDHTEGRGNNHVILADSGQMYNIMNDRYLVLELYHGNDYQELLEERRNPDEEYVRNEFDRSKMIFDLSSFNLSRTDEGLFASNKIMRTVPELRYDIDSMHRSVEGVTKSVDANIRSYYLYNLRNNENLPARAIPDTAWIQRVERRSPTYSSTDLYSRAINQARSIRSFTQSYRERYKGYWHEITVYNIEIHSRYTQAVSCLILFLIGAPLGAIIKKGGFGIPVLISIIFFIVLYVLTILGKKWANEHIIPIAAGMWTANFVLFWVGLFFLRQARNDSALLDSDLYVDAFKRLFRWLRLRPAKS</sequence>
<dbReference type="AlphaFoldDB" id="A0A1G9K2N5"/>
<accession>A0A1G9K2N5</accession>
<dbReference type="RefSeq" id="WP_089684150.1">
    <property type="nucleotide sequence ID" value="NZ_FNFO01000006.1"/>
</dbReference>
<keyword evidence="8" id="KW-1185">Reference proteome</keyword>
<evidence type="ECO:0000256" key="3">
    <source>
        <dbReference type="ARBA" id="ARBA00022692"/>
    </source>
</evidence>
<keyword evidence="5 6" id="KW-0472">Membrane</keyword>
<evidence type="ECO:0000313" key="8">
    <source>
        <dbReference type="Proteomes" id="UP000198510"/>
    </source>
</evidence>
<proteinExistence type="predicted"/>
<dbReference type="InterPro" id="IPR005495">
    <property type="entry name" value="LptG/LptF_permease"/>
</dbReference>
<keyword evidence="2" id="KW-1003">Cell membrane</keyword>
<evidence type="ECO:0000256" key="6">
    <source>
        <dbReference type="SAM" id="Phobius"/>
    </source>
</evidence>
<dbReference type="STRING" id="1075417.SAMN05421823_10634"/>
<dbReference type="Pfam" id="PF03739">
    <property type="entry name" value="LptF_LptG"/>
    <property type="match status" value="1"/>
</dbReference>
<name>A0A1G9K2N5_9BACT</name>
<evidence type="ECO:0000313" key="7">
    <source>
        <dbReference type="EMBL" id="SDL44170.1"/>
    </source>
</evidence>
<evidence type="ECO:0000256" key="2">
    <source>
        <dbReference type="ARBA" id="ARBA00022475"/>
    </source>
</evidence>
<evidence type="ECO:0000256" key="1">
    <source>
        <dbReference type="ARBA" id="ARBA00004651"/>
    </source>
</evidence>
<organism evidence="7 8">
    <name type="scientific">Catalinimonas alkaloidigena</name>
    <dbReference type="NCBI Taxonomy" id="1075417"/>
    <lineage>
        <taxon>Bacteria</taxon>
        <taxon>Pseudomonadati</taxon>
        <taxon>Bacteroidota</taxon>
        <taxon>Cytophagia</taxon>
        <taxon>Cytophagales</taxon>
        <taxon>Catalimonadaceae</taxon>
        <taxon>Catalinimonas</taxon>
    </lineage>
</organism>
<feature type="transmembrane region" description="Helical" evidence="6">
    <location>
        <begin position="427"/>
        <end position="446"/>
    </location>
</feature>
<dbReference type="GO" id="GO:0015920">
    <property type="term" value="P:lipopolysaccharide transport"/>
    <property type="evidence" value="ECO:0007669"/>
    <property type="project" value="TreeGrafter"/>
</dbReference>
<dbReference type="OrthoDB" id="1096108at2"/>
<dbReference type="Proteomes" id="UP000198510">
    <property type="component" value="Unassembled WGS sequence"/>
</dbReference>
<dbReference type="PANTHER" id="PTHR33529:SF6">
    <property type="entry name" value="YJGP_YJGQ FAMILY PERMEASE"/>
    <property type="match status" value="1"/>
</dbReference>
<keyword evidence="3 6" id="KW-0812">Transmembrane</keyword>
<feature type="transmembrane region" description="Helical" evidence="6">
    <location>
        <begin position="99"/>
        <end position="117"/>
    </location>
</feature>
<dbReference type="GO" id="GO:0043190">
    <property type="term" value="C:ATP-binding cassette (ABC) transporter complex"/>
    <property type="evidence" value="ECO:0007669"/>
    <property type="project" value="TreeGrafter"/>
</dbReference>
<reference evidence="7 8" key="1">
    <citation type="submission" date="2016-10" db="EMBL/GenBank/DDBJ databases">
        <authorList>
            <person name="de Groot N.N."/>
        </authorList>
    </citation>
    <scope>NUCLEOTIDE SEQUENCE [LARGE SCALE GENOMIC DNA]</scope>
    <source>
        <strain evidence="7 8">DSM 25186</strain>
    </source>
</reference>
<keyword evidence="4 6" id="KW-1133">Transmembrane helix</keyword>
<feature type="transmembrane region" description="Helical" evidence="6">
    <location>
        <begin position="12"/>
        <end position="33"/>
    </location>
</feature>
<feature type="transmembrane region" description="Helical" evidence="6">
    <location>
        <begin position="370"/>
        <end position="390"/>
    </location>
</feature>
<dbReference type="PANTHER" id="PTHR33529">
    <property type="entry name" value="SLR0882 PROTEIN-RELATED"/>
    <property type="match status" value="1"/>
</dbReference>
<protein>
    <submittedName>
        <fullName evidence="7">Lipopolysaccharide export system permease protein</fullName>
    </submittedName>
</protein>
<evidence type="ECO:0000256" key="5">
    <source>
        <dbReference type="ARBA" id="ARBA00023136"/>
    </source>
</evidence>